<dbReference type="RefSeq" id="WP_344124697.1">
    <property type="nucleotide sequence ID" value="NZ_BAAABW010000048.1"/>
</dbReference>
<evidence type="ECO:0000313" key="2">
    <source>
        <dbReference type="Proteomes" id="UP001500063"/>
    </source>
</evidence>
<proteinExistence type="predicted"/>
<keyword evidence="2" id="KW-1185">Reference proteome</keyword>
<reference evidence="1 2" key="1">
    <citation type="journal article" date="2019" name="Int. J. Syst. Evol. Microbiol.">
        <title>The Global Catalogue of Microorganisms (GCM) 10K type strain sequencing project: providing services to taxonomists for standard genome sequencing and annotation.</title>
        <authorList>
            <consortium name="The Broad Institute Genomics Platform"/>
            <consortium name="The Broad Institute Genome Sequencing Center for Infectious Disease"/>
            <person name="Wu L."/>
            <person name="Ma J."/>
        </authorList>
    </citation>
    <scope>NUCLEOTIDE SEQUENCE [LARGE SCALE GENOMIC DNA]</scope>
    <source>
        <strain evidence="1 2">JCM 4565</strain>
    </source>
</reference>
<dbReference type="Proteomes" id="UP001500063">
    <property type="component" value="Unassembled WGS sequence"/>
</dbReference>
<organism evidence="1 2">
    <name type="scientific">Streptomyces blastmyceticus</name>
    <dbReference type="NCBI Taxonomy" id="68180"/>
    <lineage>
        <taxon>Bacteria</taxon>
        <taxon>Bacillati</taxon>
        <taxon>Actinomycetota</taxon>
        <taxon>Actinomycetes</taxon>
        <taxon>Kitasatosporales</taxon>
        <taxon>Streptomycetaceae</taxon>
        <taxon>Streptomyces</taxon>
    </lineage>
</organism>
<dbReference type="EMBL" id="BAAABW010000048">
    <property type="protein sequence ID" value="GAA0382832.1"/>
    <property type="molecule type" value="Genomic_DNA"/>
</dbReference>
<accession>A0ABN0Y4G5</accession>
<protein>
    <submittedName>
        <fullName evidence="1">Uncharacterized protein</fullName>
    </submittedName>
</protein>
<comment type="caution">
    <text evidence="1">The sequence shown here is derived from an EMBL/GenBank/DDBJ whole genome shotgun (WGS) entry which is preliminary data.</text>
</comment>
<gene>
    <name evidence="1" type="ORF">GCM10010319_71480</name>
</gene>
<name>A0ABN0Y4G5_9ACTN</name>
<sequence length="97" mass="10516">MADARLPAGWTLQQIHDVSGDRDAVALHTDRTMTWSSSPAVPAVDEVIRPAIVLGFGNLCLVQAADDPDWYMGHLNDDGSANCWSAYGDLYEALRGL</sequence>
<evidence type="ECO:0000313" key="1">
    <source>
        <dbReference type="EMBL" id="GAA0382832.1"/>
    </source>
</evidence>